<reference evidence="2" key="1">
    <citation type="journal article" date="2019" name="bioRxiv">
        <title>The Genome of the Zebra Mussel, Dreissena polymorpha: A Resource for Invasive Species Research.</title>
        <authorList>
            <person name="McCartney M.A."/>
            <person name="Auch B."/>
            <person name="Kono T."/>
            <person name="Mallez S."/>
            <person name="Zhang Y."/>
            <person name="Obille A."/>
            <person name="Becker A."/>
            <person name="Abrahante J.E."/>
            <person name="Garbe J."/>
            <person name="Badalamenti J.P."/>
            <person name="Herman A."/>
            <person name="Mangelson H."/>
            <person name="Liachko I."/>
            <person name="Sullivan S."/>
            <person name="Sone E.D."/>
            <person name="Koren S."/>
            <person name="Silverstein K.A.T."/>
            <person name="Beckman K.B."/>
            <person name="Gohl D.M."/>
        </authorList>
    </citation>
    <scope>NUCLEOTIDE SEQUENCE</scope>
    <source>
        <strain evidence="2">Duluth1</strain>
        <tissue evidence="2">Whole animal</tissue>
    </source>
</reference>
<sequence length="86" mass="9680">MCFWWITTTTARWDSSAENERKQHAGIPPQKSKDWQRECKKCCLLFTRPSTPGILQHGLEPIPEGPDSRSGDGPEKGSQVCDEPLP</sequence>
<accession>A0A9D4J6J9</accession>
<feature type="region of interest" description="Disordered" evidence="1">
    <location>
        <begin position="49"/>
        <end position="86"/>
    </location>
</feature>
<name>A0A9D4J6J9_DREPO</name>
<keyword evidence="3" id="KW-1185">Reference proteome</keyword>
<evidence type="ECO:0000256" key="1">
    <source>
        <dbReference type="SAM" id="MobiDB-lite"/>
    </source>
</evidence>
<proteinExistence type="predicted"/>
<evidence type="ECO:0000313" key="3">
    <source>
        <dbReference type="Proteomes" id="UP000828390"/>
    </source>
</evidence>
<feature type="compositionally biased region" description="Basic and acidic residues" evidence="1">
    <location>
        <begin position="66"/>
        <end position="75"/>
    </location>
</feature>
<dbReference type="Proteomes" id="UP000828390">
    <property type="component" value="Unassembled WGS sequence"/>
</dbReference>
<reference evidence="2" key="2">
    <citation type="submission" date="2020-11" db="EMBL/GenBank/DDBJ databases">
        <authorList>
            <person name="McCartney M.A."/>
            <person name="Auch B."/>
            <person name="Kono T."/>
            <person name="Mallez S."/>
            <person name="Becker A."/>
            <person name="Gohl D.M."/>
            <person name="Silverstein K.A.T."/>
            <person name="Koren S."/>
            <person name="Bechman K.B."/>
            <person name="Herman A."/>
            <person name="Abrahante J.E."/>
            <person name="Garbe J."/>
        </authorList>
    </citation>
    <scope>NUCLEOTIDE SEQUENCE</scope>
    <source>
        <strain evidence="2">Duluth1</strain>
        <tissue evidence="2">Whole animal</tissue>
    </source>
</reference>
<gene>
    <name evidence="2" type="ORF">DPMN_150682</name>
</gene>
<protein>
    <submittedName>
        <fullName evidence="2">Uncharacterized protein</fullName>
    </submittedName>
</protein>
<feature type="region of interest" description="Disordered" evidence="1">
    <location>
        <begin position="14"/>
        <end position="33"/>
    </location>
</feature>
<dbReference type="EMBL" id="JAIWYP010000007">
    <property type="protein sequence ID" value="KAH3797107.1"/>
    <property type="molecule type" value="Genomic_DNA"/>
</dbReference>
<dbReference type="AlphaFoldDB" id="A0A9D4J6J9"/>
<organism evidence="2 3">
    <name type="scientific">Dreissena polymorpha</name>
    <name type="common">Zebra mussel</name>
    <name type="synonym">Mytilus polymorpha</name>
    <dbReference type="NCBI Taxonomy" id="45954"/>
    <lineage>
        <taxon>Eukaryota</taxon>
        <taxon>Metazoa</taxon>
        <taxon>Spiralia</taxon>
        <taxon>Lophotrochozoa</taxon>
        <taxon>Mollusca</taxon>
        <taxon>Bivalvia</taxon>
        <taxon>Autobranchia</taxon>
        <taxon>Heteroconchia</taxon>
        <taxon>Euheterodonta</taxon>
        <taxon>Imparidentia</taxon>
        <taxon>Neoheterodontei</taxon>
        <taxon>Myida</taxon>
        <taxon>Dreissenoidea</taxon>
        <taxon>Dreissenidae</taxon>
        <taxon>Dreissena</taxon>
    </lineage>
</organism>
<comment type="caution">
    <text evidence="2">The sequence shown here is derived from an EMBL/GenBank/DDBJ whole genome shotgun (WGS) entry which is preliminary data.</text>
</comment>
<evidence type="ECO:0000313" key="2">
    <source>
        <dbReference type="EMBL" id="KAH3797107.1"/>
    </source>
</evidence>